<keyword evidence="4" id="KW-1185">Reference proteome</keyword>
<proteinExistence type="predicted"/>
<dbReference type="SMART" id="SM00343">
    <property type="entry name" value="ZnF_C2HC"/>
    <property type="match status" value="1"/>
</dbReference>
<dbReference type="SUPFAM" id="SSF57756">
    <property type="entry name" value="Retrovirus zinc finger-like domains"/>
    <property type="match status" value="1"/>
</dbReference>
<dbReference type="EMBL" id="BQNB010017271">
    <property type="protein sequence ID" value="GJT61243.1"/>
    <property type="molecule type" value="Genomic_DNA"/>
</dbReference>
<evidence type="ECO:0000259" key="2">
    <source>
        <dbReference type="PROSITE" id="PS50158"/>
    </source>
</evidence>
<organism evidence="3 4">
    <name type="scientific">Tanacetum coccineum</name>
    <dbReference type="NCBI Taxonomy" id="301880"/>
    <lineage>
        <taxon>Eukaryota</taxon>
        <taxon>Viridiplantae</taxon>
        <taxon>Streptophyta</taxon>
        <taxon>Embryophyta</taxon>
        <taxon>Tracheophyta</taxon>
        <taxon>Spermatophyta</taxon>
        <taxon>Magnoliopsida</taxon>
        <taxon>eudicotyledons</taxon>
        <taxon>Gunneridae</taxon>
        <taxon>Pentapetalae</taxon>
        <taxon>asterids</taxon>
        <taxon>campanulids</taxon>
        <taxon>Asterales</taxon>
        <taxon>Asteraceae</taxon>
        <taxon>Asteroideae</taxon>
        <taxon>Anthemideae</taxon>
        <taxon>Anthemidinae</taxon>
        <taxon>Tanacetum</taxon>
    </lineage>
</organism>
<dbReference type="Proteomes" id="UP001151760">
    <property type="component" value="Unassembled WGS sequence"/>
</dbReference>
<sequence length="496" mass="57932">MLERGSYIPWASRFRRYLNRKRENRKWLNMEIDKGPYEFKEFTPSKTEPPRMKKEEDLKGDDLKHYETKIEAINLILISIPNDIYNYVDTCTTAQAMWQRIERLMRGILMNDMERNGIIFPKVTVNTKFLNYLQPEWLKYVTQVRFAKRLTEDYYDDLFHYLQQFKKLVNASRANKLEKSYDPLALVAHMGTSSRTITPFYVIHPSSVVDYDYNYQRDAVQNNFEDPLTSIMILIARFITQRFSNQTNNHLHTSSNTRNQAIVQVDKVHIQSRNSGNNGRNTRRSYFHEEIIEANNVQNDAKNIQRNLRTTSSGTAANVQCYNCSKKGHYARNCPKPRVKDSKYFMEQMLLATQDETRVIITDEQNDFLFADASQMEEIEELSANICLMARIQPVNFDFYTEPSSDFAFISEVQTPSTSYENPLFGNNNQEQKYLKQPKITNNTIGDDQIDSNIIFDDQNNINGQCTQSVVASLHVICDPILLDIRIADMESYPVI</sequence>
<protein>
    <submittedName>
        <fullName evidence="3">Gag-pol polyprotein</fullName>
    </submittedName>
</protein>
<gene>
    <name evidence="3" type="ORF">Tco_1004776</name>
</gene>
<dbReference type="Pfam" id="PF00098">
    <property type="entry name" value="zf-CCHC"/>
    <property type="match status" value="1"/>
</dbReference>
<dbReference type="InterPro" id="IPR036875">
    <property type="entry name" value="Znf_CCHC_sf"/>
</dbReference>
<accession>A0ABQ5FDJ0</accession>
<evidence type="ECO:0000313" key="3">
    <source>
        <dbReference type="EMBL" id="GJT61243.1"/>
    </source>
</evidence>
<feature type="domain" description="CCHC-type" evidence="2">
    <location>
        <begin position="321"/>
        <end position="336"/>
    </location>
</feature>
<keyword evidence="1" id="KW-0863">Zinc-finger</keyword>
<evidence type="ECO:0000256" key="1">
    <source>
        <dbReference type="PROSITE-ProRule" id="PRU00047"/>
    </source>
</evidence>
<dbReference type="Gene3D" id="4.10.60.10">
    <property type="entry name" value="Zinc finger, CCHC-type"/>
    <property type="match status" value="1"/>
</dbReference>
<name>A0ABQ5FDJ0_9ASTR</name>
<keyword evidence="1" id="KW-0479">Metal-binding</keyword>
<reference evidence="3" key="2">
    <citation type="submission" date="2022-01" db="EMBL/GenBank/DDBJ databases">
        <authorList>
            <person name="Yamashiro T."/>
            <person name="Shiraishi A."/>
            <person name="Satake H."/>
            <person name="Nakayama K."/>
        </authorList>
    </citation>
    <scope>NUCLEOTIDE SEQUENCE</scope>
</reference>
<evidence type="ECO:0000313" key="4">
    <source>
        <dbReference type="Proteomes" id="UP001151760"/>
    </source>
</evidence>
<keyword evidence="1" id="KW-0862">Zinc</keyword>
<dbReference type="PROSITE" id="PS50158">
    <property type="entry name" value="ZF_CCHC"/>
    <property type="match status" value="1"/>
</dbReference>
<dbReference type="InterPro" id="IPR001878">
    <property type="entry name" value="Znf_CCHC"/>
</dbReference>
<reference evidence="3" key="1">
    <citation type="journal article" date="2022" name="Int. J. Mol. Sci.">
        <title>Draft Genome of Tanacetum Coccineum: Genomic Comparison of Closely Related Tanacetum-Family Plants.</title>
        <authorList>
            <person name="Yamashiro T."/>
            <person name="Shiraishi A."/>
            <person name="Nakayama K."/>
            <person name="Satake H."/>
        </authorList>
    </citation>
    <scope>NUCLEOTIDE SEQUENCE</scope>
</reference>
<comment type="caution">
    <text evidence="3">The sequence shown here is derived from an EMBL/GenBank/DDBJ whole genome shotgun (WGS) entry which is preliminary data.</text>
</comment>